<sequence>MQRVILARNLPGTLRNRELAQPAREIAIETGLEHRPKSDGLRVAGIYWRRVMLGQ</sequence>
<protein>
    <submittedName>
        <fullName evidence="1">Uncharacterized protein</fullName>
    </submittedName>
</protein>
<proteinExistence type="predicted"/>
<evidence type="ECO:0000313" key="1">
    <source>
        <dbReference type="EMBL" id="AHC35241.1"/>
    </source>
</evidence>
<evidence type="ECO:0000313" key="2">
    <source>
        <dbReference type="Proteomes" id="UP000018725"/>
    </source>
</evidence>
<accession>A0ACA7P5J4</accession>
<name>A0ACA7P5J4_9PSED</name>
<dbReference type="EMBL" id="CP006852">
    <property type="protein sequence ID" value="AHC35241.1"/>
    <property type="molecule type" value="Genomic_DNA"/>
</dbReference>
<keyword evidence="2" id="KW-1185">Reference proteome</keyword>
<organism evidence="1 2">
    <name type="scientific">Pseudomonas gorinensis</name>
    <dbReference type="NCBI Taxonomy" id="3240790"/>
    <lineage>
        <taxon>Bacteria</taxon>
        <taxon>Pseudomonadati</taxon>
        <taxon>Pseudomonadota</taxon>
        <taxon>Gammaproteobacteria</taxon>
        <taxon>Pseudomonadales</taxon>
        <taxon>Pseudomonadaceae</taxon>
        <taxon>Pseudomonas</taxon>
    </lineage>
</organism>
<dbReference type="Proteomes" id="UP000018725">
    <property type="component" value="Chromosome"/>
</dbReference>
<reference evidence="1 2" key="1">
    <citation type="journal article" date="2014" name="Genome Announc.">
        <title>Complete Genome Sequence of Pseudomonas sp. Strain TKP, Isolated from a gamma-Hexachlorocyclohexane-Degrading Mixed Culture.</title>
        <authorList>
            <person name="Ohtsubo Y."/>
            <person name="Kishida K."/>
            <person name="Sato T."/>
            <person name="Tabata M."/>
            <person name="Kawasumi T."/>
            <person name="Ogura Y."/>
            <person name="Hayashi T."/>
            <person name="Tsuda M."/>
            <person name="Nagata Y."/>
        </authorList>
    </citation>
    <scope>NUCLEOTIDE SEQUENCE [LARGE SCALE GENOMIC DNA]</scope>
    <source>
        <strain evidence="1 2">TKP</strain>
    </source>
</reference>
<gene>
    <name evidence="1" type="ORF">U771_13590</name>
</gene>